<sequence length="121" mass="13103">MTATRIFIVEDEAILLCDLEDIVTHLGYDLAGSATSLDEAMDKLKDGQKPDIALLDLNLNGTPSDPIADYLIAADVPILFVSGYGRRGLAERFSACHVLQKPYDETKLANALERLIAGEAP</sequence>
<keyword evidence="5" id="KW-1185">Reference proteome</keyword>
<protein>
    <submittedName>
        <fullName evidence="4">Two-component response regulator</fullName>
    </submittedName>
</protein>
<feature type="modified residue" description="4-aspartylphosphate" evidence="2">
    <location>
        <position position="56"/>
    </location>
</feature>
<dbReference type="GO" id="GO:0000160">
    <property type="term" value="P:phosphorelay signal transduction system"/>
    <property type="evidence" value="ECO:0007669"/>
    <property type="project" value="InterPro"/>
</dbReference>
<dbReference type="Gene3D" id="3.40.50.2300">
    <property type="match status" value="1"/>
</dbReference>
<proteinExistence type="predicted"/>
<reference evidence="4 5" key="1">
    <citation type="journal article" date="2014" name="Antonie Van Leeuwenhoek">
        <title>Hyphomonas beringensis sp. nov. and Hyphomonas chukchiensis sp. nov., isolated from surface seawater of the Bering Sea and Chukchi Sea.</title>
        <authorList>
            <person name="Li C."/>
            <person name="Lai Q."/>
            <person name="Li G."/>
            <person name="Dong C."/>
            <person name="Wang J."/>
            <person name="Liao Y."/>
            <person name="Shao Z."/>
        </authorList>
    </citation>
    <scope>NUCLEOTIDE SEQUENCE [LARGE SCALE GENOMIC DNA]</scope>
    <source>
        <strain evidence="4 5">SCH89</strain>
    </source>
</reference>
<feature type="domain" description="Response regulatory" evidence="3">
    <location>
        <begin position="5"/>
        <end position="116"/>
    </location>
</feature>
<dbReference type="AlphaFoldDB" id="A0A059G6N0"/>
<dbReference type="PANTHER" id="PTHR44591">
    <property type="entry name" value="STRESS RESPONSE REGULATOR PROTEIN 1"/>
    <property type="match status" value="1"/>
</dbReference>
<evidence type="ECO:0000256" key="2">
    <source>
        <dbReference type="PROSITE-ProRule" id="PRU00169"/>
    </source>
</evidence>
<comment type="caution">
    <text evidence="4">The sequence shown here is derived from an EMBL/GenBank/DDBJ whole genome shotgun (WGS) entry which is preliminary data.</text>
</comment>
<gene>
    <name evidence="4" type="ORF">HOC_12187</name>
</gene>
<evidence type="ECO:0000313" key="5">
    <source>
        <dbReference type="Proteomes" id="UP000024942"/>
    </source>
</evidence>
<name>A0A059G6N0_9PROT</name>
<dbReference type="RefSeq" id="WP_035538906.1">
    <property type="nucleotide sequence ID" value="NZ_ARYL01000017.1"/>
</dbReference>
<dbReference type="Proteomes" id="UP000024942">
    <property type="component" value="Unassembled WGS sequence"/>
</dbReference>
<dbReference type="InterPro" id="IPR011006">
    <property type="entry name" value="CheY-like_superfamily"/>
</dbReference>
<dbReference type="EMBL" id="ARYL01000017">
    <property type="protein sequence ID" value="KDA02143.1"/>
    <property type="molecule type" value="Genomic_DNA"/>
</dbReference>
<dbReference type="PATRIC" id="fig|1280953.3.peg.2457"/>
<dbReference type="PANTHER" id="PTHR44591:SF24">
    <property type="entry name" value="PROTEIN-GLUTAMATE METHYLESTERASE_PROTEIN-GLUTAMINE GLUTAMINASE 1"/>
    <property type="match status" value="1"/>
</dbReference>
<evidence type="ECO:0000259" key="3">
    <source>
        <dbReference type="PROSITE" id="PS50110"/>
    </source>
</evidence>
<dbReference type="OrthoDB" id="582170at2"/>
<dbReference type="Pfam" id="PF00072">
    <property type="entry name" value="Response_reg"/>
    <property type="match status" value="1"/>
</dbReference>
<dbReference type="SMART" id="SM00448">
    <property type="entry name" value="REC"/>
    <property type="match status" value="1"/>
</dbReference>
<dbReference type="PROSITE" id="PS50110">
    <property type="entry name" value="RESPONSE_REGULATORY"/>
    <property type="match status" value="1"/>
</dbReference>
<dbReference type="InterPro" id="IPR050595">
    <property type="entry name" value="Bact_response_regulator"/>
</dbReference>
<keyword evidence="1 2" id="KW-0597">Phosphoprotein</keyword>
<accession>A0A059G6N0</accession>
<organism evidence="4 5">
    <name type="scientific">Hyphomonas oceanitis SCH89</name>
    <dbReference type="NCBI Taxonomy" id="1280953"/>
    <lineage>
        <taxon>Bacteria</taxon>
        <taxon>Pseudomonadati</taxon>
        <taxon>Pseudomonadota</taxon>
        <taxon>Alphaproteobacteria</taxon>
        <taxon>Hyphomonadales</taxon>
        <taxon>Hyphomonadaceae</taxon>
        <taxon>Hyphomonas</taxon>
    </lineage>
</organism>
<dbReference type="InterPro" id="IPR001789">
    <property type="entry name" value="Sig_transdc_resp-reg_receiver"/>
</dbReference>
<evidence type="ECO:0000256" key="1">
    <source>
        <dbReference type="ARBA" id="ARBA00022553"/>
    </source>
</evidence>
<evidence type="ECO:0000313" key="4">
    <source>
        <dbReference type="EMBL" id="KDA02143.1"/>
    </source>
</evidence>
<dbReference type="eggNOG" id="COG0784">
    <property type="taxonomic scope" value="Bacteria"/>
</dbReference>
<dbReference type="STRING" id="1280953.HOC_12187"/>
<dbReference type="SUPFAM" id="SSF52172">
    <property type="entry name" value="CheY-like"/>
    <property type="match status" value="1"/>
</dbReference>